<sequence>MNTLLILLSLGYPKLIPDDVLFEFLIRNQYFQLQNVRFSIPPKFTGLEKSVYSQNILHTFTVNFEYFYDSTGTFDLFPRFFYKYNNTGVVIEPLFRLGKVRGWPSAKWQDIVCGAYSRAYWYYELPNFIFFLGRNKLQVNLEGILSEENPPIDGFLSIFRGKYVNFSFFLGQLDSRIPRDSSNFYETGKLYNRYLSIHSLEYKIKRLTFSFTEAVLYFSNTNMPDWYFLNPFMIYHPRVLDSPEGGEHNTFWILSGNYWGANFSSHFEFLIDDFHLPDPDQWAPHKLAWIFKSYVIDFPFKASVSGLSYTGATRWTYTHGLSLLYYNNRGEVMGNLNENDFDKLEIFTRKHFSNKLDLKTSFCFKRKGEANTEEKDIYWERGIDYPREYFLTGIVEKRLGTSIELDLHTPRIVIRSNFEYDWIWNYRHLQSNKGSELRLKLYGSAGIF</sequence>
<proteinExistence type="predicted"/>
<organism evidence="1">
    <name type="scientific">candidate division WOR-3 bacterium</name>
    <dbReference type="NCBI Taxonomy" id="2052148"/>
    <lineage>
        <taxon>Bacteria</taxon>
        <taxon>Bacteria division WOR-3</taxon>
    </lineage>
</organism>
<evidence type="ECO:0000313" key="1">
    <source>
        <dbReference type="EMBL" id="HGB36022.1"/>
    </source>
</evidence>
<gene>
    <name evidence="1" type="ORF">ENV38_03860</name>
</gene>
<accession>A0A7V3KNK9</accession>
<dbReference type="Gene3D" id="2.40.160.130">
    <property type="entry name" value="Capsule assembly protein Wzi"/>
    <property type="match status" value="1"/>
</dbReference>
<dbReference type="AlphaFoldDB" id="A0A7V3KNK9"/>
<comment type="caution">
    <text evidence="1">The sequence shown here is derived from an EMBL/GenBank/DDBJ whole genome shotgun (WGS) entry which is preliminary data.</text>
</comment>
<reference evidence="1" key="1">
    <citation type="journal article" date="2020" name="mSystems">
        <title>Genome- and Community-Level Interaction Insights into Carbon Utilization and Element Cycling Functions of Hydrothermarchaeota in Hydrothermal Sediment.</title>
        <authorList>
            <person name="Zhou Z."/>
            <person name="Liu Y."/>
            <person name="Xu W."/>
            <person name="Pan J."/>
            <person name="Luo Z.H."/>
            <person name="Li M."/>
        </authorList>
    </citation>
    <scope>NUCLEOTIDE SEQUENCE [LARGE SCALE GENOMIC DNA]</scope>
    <source>
        <strain evidence="1">SpSt-754</strain>
    </source>
</reference>
<dbReference type="EMBL" id="DTGD01000143">
    <property type="protein sequence ID" value="HGB36022.1"/>
    <property type="molecule type" value="Genomic_DNA"/>
</dbReference>
<evidence type="ECO:0008006" key="2">
    <source>
        <dbReference type="Google" id="ProtNLM"/>
    </source>
</evidence>
<name>A0A7V3KNK9_UNCW3</name>
<dbReference type="InterPro" id="IPR038636">
    <property type="entry name" value="Wzi_sf"/>
</dbReference>
<protein>
    <recommendedName>
        <fullName evidence="2">Capsule assembly Wzi family protein</fullName>
    </recommendedName>
</protein>